<feature type="compositionally biased region" description="Polar residues" evidence="1">
    <location>
        <begin position="566"/>
        <end position="575"/>
    </location>
</feature>
<dbReference type="GeneID" id="34455537"/>
<feature type="region of interest" description="Disordered" evidence="1">
    <location>
        <begin position="159"/>
        <end position="178"/>
    </location>
</feature>
<feature type="region of interest" description="Disordered" evidence="1">
    <location>
        <begin position="532"/>
        <end position="650"/>
    </location>
</feature>
<feature type="compositionally biased region" description="Polar residues" evidence="1">
    <location>
        <begin position="624"/>
        <end position="638"/>
    </location>
</feature>
<dbReference type="RefSeq" id="XP_022383006.1">
    <property type="nucleotide sequence ID" value="XM_022539275.1"/>
</dbReference>
<feature type="region of interest" description="Disordered" evidence="1">
    <location>
        <begin position="670"/>
        <end position="707"/>
    </location>
</feature>
<feature type="region of interest" description="Disordered" evidence="1">
    <location>
        <begin position="1"/>
        <end position="28"/>
    </location>
</feature>
<accession>A0A1F7ZJ05</accession>
<feature type="compositionally biased region" description="Basic and acidic residues" evidence="1">
    <location>
        <begin position="639"/>
        <end position="650"/>
    </location>
</feature>
<feature type="compositionally biased region" description="Low complexity" evidence="1">
    <location>
        <begin position="577"/>
        <end position="592"/>
    </location>
</feature>
<feature type="compositionally biased region" description="Acidic residues" evidence="1">
    <location>
        <begin position="545"/>
        <end position="564"/>
    </location>
</feature>
<gene>
    <name evidence="2" type="ORF">ABOM_012147</name>
</gene>
<proteinExistence type="predicted"/>
<name>A0A1F7ZJ05_9EURO</name>
<dbReference type="Proteomes" id="UP000179179">
    <property type="component" value="Unassembled WGS sequence"/>
</dbReference>
<evidence type="ECO:0000256" key="1">
    <source>
        <dbReference type="SAM" id="MobiDB-lite"/>
    </source>
</evidence>
<dbReference type="OrthoDB" id="4369211at2759"/>
<keyword evidence="3" id="KW-1185">Reference proteome</keyword>
<dbReference type="AlphaFoldDB" id="A0A1F7ZJ05"/>
<feature type="compositionally biased region" description="Basic and acidic residues" evidence="1">
    <location>
        <begin position="532"/>
        <end position="544"/>
    </location>
</feature>
<evidence type="ECO:0000313" key="2">
    <source>
        <dbReference type="EMBL" id="OGM39289.1"/>
    </source>
</evidence>
<organism evidence="2 3">
    <name type="scientific">Aspergillus bombycis</name>
    <dbReference type="NCBI Taxonomy" id="109264"/>
    <lineage>
        <taxon>Eukaryota</taxon>
        <taxon>Fungi</taxon>
        <taxon>Dikarya</taxon>
        <taxon>Ascomycota</taxon>
        <taxon>Pezizomycotina</taxon>
        <taxon>Eurotiomycetes</taxon>
        <taxon>Eurotiomycetidae</taxon>
        <taxon>Eurotiales</taxon>
        <taxon>Aspergillaceae</taxon>
        <taxon>Aspergillus</taxon>
    </lineage>
</organism>
<dbReference type="EMBL" id="LYCR01000225">
    <property type="protein sequence ID" value="OGM39289.1"/>
    <property type="molecule type" value="Genomic_DNA"/>
</dbReference>
<sequence length="725" mass="81542">MAQSNAGNSAPAGTVGGPAQIAPSTAVGNNDNNLPGAWNLIIQKAQSKETYVAMKNAFNAGSDSMQAATTFFMELNEDIRNYNVENQADRERGVIPEGKYEAMYDKWIAKFEAAKSNQDAEAAWGTYDDTCKEFSSFNKQHGLPEHWLFSSELVERTFGPRSTGGASGGTSGGTDPVGISKEGRLWRGIIHDMENKLLFQEMLLELESVDSNMEATTRFFAEFNQEIRRYNRVADGHDHDQGILPEDGYKEIYDEWMTAFKKATAENDSGAMLSAFSQAASKFEAFNRHHKLPGWTIGSRILEDALGVVDAPKLETDEEMLHNIAQHPGSEAGDTDITELEELEEEARNDANLSGGEVLYWWKRGVGSQALVRYGSGRCATYRIRAGANVTYDQSCVPQVLSSGALSTDPQSKSSRGREKVSAITEFGTVEEKWRYNRGDVRTILAVAWKVDDDDEEGIEPLDLLWPEAYAVYPCTKAIIMWKDKVVTLEDRAFLRRAIKGSSLQKAQVIYQKALKQEIRYRRSEGLPYQHLLDENPRRSIMRDEEAEEQEEEDEEEEEEEDVELTNVSALSNHGGSVRPASARIPSASRSSMQPGLHPGRSGTSQVRIVEPTRQPSARPASTRPASTRGTPRSTSKSVSRETDSRDGEIRWLREQLNMYESERRINYQPASKRGMSRSYDQVYDARESEVSEFTPQPRRHRRRVQQGQVWDNWSGRWIPTRRVT</sequence>
<protein>
    <submittedName>
        <fullName evidence="2">Uncharacterized protein</fullName>
    </submittedName>
</protein>
<comment type="caution">
    <text evidence="2">The sequence shown here is derived from an EMBL/GenBank/DDBJ whole genome shotgun (WGS) entry which is preliminary data.</text>
</comment>
<reference evidence="2 3" key="1">
    <citation type="journal article" date="2016" name="Genome Biol. Evol.">
        <title>Draft genome sequence of an aflatoxigenic Aspergillus species, A. bombycis.</title>
        <authorList>
            <person name="Moore G.G."/>
            <person name="Mack B.M."/>
            <person name="Beltz S.B."/>
            <person name="Gilbert M.K."/>
        </authorList>
    </citation>
    <scope>NUCLEOTIDE SEQUENCE [LARGE SCALE GENOMIC DNA]</scope>
    <source>
        <strain evidence="3">NRRL 26010</strain>
    </source>
</reference>
<evidence type="ECO:0000313" key="3">
    <source>
        <dbReference type="Proteomes" id="UP000179179"/>
    </source>
</evidence>